<dbReference type="InterPro" id="IPR020904">
    <property type="entry name" value="Sc_DH/Rdtase_CS"/>
</dbReference>
<dbReference type="PANTHER" id="PTHR42760">
    <property type="entry name" value="SHORT-CHAIN DEHYDROGENASES/REDUCTASES FAMILY MEMBER"/>
    <property type="match status" value="1"/>
</dbReference>
<dbReference type="AlphaFoldDB" id="A0A7W1WPC6"/>
<dbReference type="PANTHER" id="PTHR42760:SF133">
    <property type="entry name" value="3-OXOACYL-[ACYL-CARRIER-PROTEIN] REDUCTASE"/>
    <property type="match status" value="1"/>
</dbReference>
<proteinExistence type="inferred from homology"/>
<keyword evidence="5" id="KW-1185">Reference proteome</keyword>
<sequence length="244" mass="26873">MNVSLNGKKILIVGASGILGDCLLRRLLEEGAIVGGTYYSQSVKTLTEDLVPYDHQLILQHVDASDPISIQKGLTRLVKQLGTIDSYIYNSGICEDALLPFMSFKKWKHVMSVNLDGAFLAGRIVSKEMIRLKKGKILHIASYKGVFGSYGQANYSASKAGMIALTKTMAKELGQFGISVNALCPGFMITNLNRNPEKKRERAIQDSVLSSISEPLEVVDFIIYLLSDKIFNLSGQVLHLDSRM</sequence>
<dbReference type="SUPFAM" id="SSF51735">
    <property type="entry name" value="NAD(P)-binding Rossmann-fold domains"/>
    <property type="match status" value="1"/>
</dbReference>
<evidence type="ECO:0000313" key="4">
    <source>
        <dbReference type="EMBL" id="MBA4493468.1"/>
    </source>
</evidence>
<dbReference type="PROSITE" id="PS00061">
    <property type="entry name" value="ADH_SHORT"/>
    <property type="match status" value="1"/>
</dbReference>
<dbReference type="EMBL" id="JACEIQ010000002">
    <property type="protein sequence ID" value="MBA4493468.1"/>
    <property type="molecule type" value="Genomic_DNA"/>
</dbReference>
<dbReference type="RefSeq" id="WP_181750697.1">
    <property type="nucleotide sequence ID" value="NZ_JACEIQ010000002.1"/>
</dbReference>
<dbReference type="InterPro" id="IPR036291">
    <property type="entry name" value="NAD(P)-bd_dom_sf"/>
</dbReference>
<evidence type="ECO:0000256" key="2">
    <source>
        <dbReference type="ARBA" id="ARBA00023002"/>
    </source>
</evidence>
<protein>
    <submittedName>
        <fullName evidence="4">SDR family NAD(P)-dependent oxidoreductase</fullName>
    </submittedName>
</protein>
<dbReference type="PRINTS" id="PR00080">
    <property type="entry name" value="SDRFAMILY"/>
</dbReference>
<keyword evidence="2" id="KW-0560">Oxidoreductase</keyword>
<reference evidence="4 5" key="1">
    <citation type="submission" date="2020-07" db="EMBL/GenBank/DDBJ databases">
        <authorList>
            <person name="Feng H."/>
        </authorList>
    </citation>
    <scope>NUCLEOTIDE SEQUENCE [LARGE SCALE GENOMIC DNA]</scope>
    <source>
        <strain evidence="5">s-10</strain>
    </source>
</reference>
<organism evidence="4 5">
    <name type="scientific">Paenactinomyces guangxiensis</name>
    <dbReference type="NCBI Taxonomy" id="1490290"/>
    <lineage>
        <taxon>Bacteria</taxon>
        <taxon>Bacillati</taxon>
        <taxon>Bacillota</taxon>
        <taxon>Bacilli</taxon>
        <taxon>Bacillales</taxon>
        <taxon>Thermoactinomycetaceae</taxon>
        <taxon>Paenactinomyces</taxon>
    </lineage>
</organism>
<dbReference type="Pfam" id="PF00106">
    <property type="entry name" value="adh_short"/>
    <property type="match status" value="1"/>
</dbReference>
<evidence type="ECO:0000256" key="3">
    <source>
        <dbReference type="RuleBase" id="RU000363"/>
    </source>
</evidence>
<name>A0A7W1WPC6_9BACL</name>
<dbReference type="Proteomes" id="UP000535491">
    <property type="component" value="Unassembled WGS sequence"/>
</dbReference>
<dbReference type="Gene3D" id="3.40.50.720">
    <property type="entry name" value="NAD(P)-binding Rossmann-like Domain"/>
    <property type="match status" value="1"/>
</dbReference>
<gene>
    <name evidence="4" type="ORF">H1191_04010</name>
</gene>
<accession>A0A7W1WPC6</accession>
<comment type="similarity">
    <text evidence="1 3">Belongs to the short-chain dehydrogenases/reductases (SDR) family.</text>
</comment>
<dbReference type="GO" id="GO:0016616">
    <property type="term" value="F:oxidoreductase activity, acting on the CH-OH group of donors, NAD or NADP as acceptor"/>
    <property type="evidence" value="ECO:0007669"/>
    <property type="project" value="TreeGrafter"/>
</dbReference>
<dbReference type="PRINTS" id="PR00081">
    <property type="entry name" value="GDHRDH"/>
</dbReference>
<dbReference type="InterPro" id="IPR002347">
    <property type="entry name" value="SDR_fam"/>
</dbReference>
<evidence type="ECO:0000256" key="1">
    <source>
        <dbReference type="ARBA" id="ARBA00006484"/>
    </source>
</evidence>
<evidence type="ECO:0000313" key="5">
    <source>
        <dbReference type="Proteomes" id="UP000535491"/>
    </source>
</evidence>
<comment type="caution">
    <text evidence="4">The sequence shown here is derived from an EMBL/GenBank/DDBJ whole genome shotgun (WGS) entry which is preliminary data.</text>
</comment>